<reference evidence="1 2" key="1">
    <citation type="submission" date="2024-04" db="EMBL/GenBank/DDBJ databases">
        <title>Tritrichomonas musculus Genome.</title>
        <authorList>
            <person name="Alves-Ferreira E."/>
            <person name="Grigg M."/>
            <person name="Lorenzi H."/>
            <person name="Galac M."/>
        </authorList>
    </citation>
    <scope>NUCLEOTIDE SEQUENCE [LARGE SCALE GENOMIC DNA]</scope>
    <source>
        <strain evidence="1 2">EAF2021</strain>
    </source>
</reference>
<dbReference type="InterPro" id="IPR036770">
    <property type="entry name" value="Ankyrin_rpt-contain_sf"/>
</dbReference>
<evidence type="ECO:0000313" key="1">
    <source>
        <dbReference type="EMBL" id="KAK8893150.1"/>
    </source>
</evidence>
<evidence type="ECO:0008006" key="3">
    <source>
        <dbReference type="Google" id="ProtNLM"/>
    </source>
</evidence>
<evidence type="ECO:0000313" key="2">
    <source>
        <dbReference type="Proteomes" id="UP001470230"/>
    </source>
</evidence>
<protein>
    <recommendedName>
        <fullName evidence="3">DUF3447 domain-containing protein</fullName>
    </recommendedName>
</protein>
<dbReference type="PANTHER" id="PTHR24159:SF5">
    <property type="entry name" value="ANK_REP_REGION DOMAIN-CONTAINING PROTEIN"/>
    <property type="match status" value="1"/>
</dbReference>
<comment type="caution">
    <text evidence="1">The sequence shown here is derived from an EMBL/GenBank/DDBJ whole genome shotgun (WGS) entry which is preliminary data.</text>
</comment>
<dbReference type="EMBL" id="JAPFFF010000003">
    <property type="protein sequence ID" value="KAK8893150.1"/>
    <property type="molecule type" value="Genomic_DNA"/>
</dbReference>
<gene>
    <name evidence="1" type="ORF">M9Y10_021565</name>
</gene>
<dbReference type="PANTHER" id="PTHR24159">
    <property type="match status" value="1"/>
</dbReference>
<name>A0ABR2KT52_9EUKA</name>
<dbReference type="SUPFAM" id="SSF48403">
    <property type="entry name" value="Ankyrin repeat"/>
    <property type="match status" value="1"/>
</dbReference>
<dbReference type="Proteomes" id="UP001470230">
    <property type="component" value="Unassembled WGS sequence"/>
</dbReference>
<accession>A0ABR2KT52</accession>
<proteinExistence type="predicted"/>
<keyword evidence="2" id="KW-1185">Reference proteome</keyword>
<organism evidence="1 2">
    <name type="scientific">Tritrichomonas musculus</name>
    <dbReference type="NCBI Taxonomy" id="1915356"/>
    <lineage>
        <taxon>Eukaryota</taxon>
        <taxon>Metamonada</taxon>
        <taxon>Parabasalia</taxon>
        <taxon>Tritrichomonadida</taxon>
        <taxon>Tritrichomonadidae</taxon>
        <taxon>Tritrichomonas</taxon>
    </lineage>
</organism>
<sequence>MNNIQNLFLRFLDDESNLVDINEITNFNYFDDLQKDEKKDRLTDIFLLISHITANHHRPPDFYSKIEKLFSPFIEEMKQNLTNDEIYQIFKENRLVLLFLFHKQVLKIDENISKSLPKFFTYEKVQFFSEGLIQLNENIQFEEHDRKRRIGENDNYICQLIRNDSIDDFIIYVNQSNIPLTSQILPSKYETNPYLLFYTCTTLIEYAAFFGSIQIFNYLRMNNVEVNQSLLPFAIYSNNAQMIHLIEECLGCIDCNYIENCIIVSLKCHHNDIANYFLSISQIDDFSEYVIQYSNYSMFDENTYKYLYQYVLSCNDSIVKILLKNPSADLIYNDALVHNFFFFL</sequence>